<dbReference type="InterPro" id="IPR001584">
    <property type="entry name" value="Integrase_cat-core"/>
</dbReference>
<reference evidence="2 3" key="1">
    <citation type="submission" date="2017-05" db="EMBL/GenBank/DDBJ databases">
        <title>Vagococcus spp. assemblies.</title>
        <authorList>
            <person name="Gulvik C.A."/>
        </authorList>
    </citation>
    <scope>NUCLEOTIDE SEQUENCE [LARGE SCALE GENOMIC DNA]</scope>
    <source>
        <strain evidence="2 3">CCUG 51432</strain>
    </source>
</reference>
<dbReference type="EMBL" id="NGKA01000017">
    <property type="protein sequence ID" value="RSU09982.1"/>
    <property type="molecule type" value="Genomic_DNA"/>
</dbReference>
<evidence type="ECO:0000313" key="2">
    <source>
        <dbReference type="EMBL" id="RSU09982.1"/>
    </source>
</evidence>
<feature type="domain" description="Integrase catalytic" evidence="1">
    <location>
        <begin position="14"/>
        <end position="44"/>
    </location>
</feature>
<sequence>MSREGHCLDNSLMENFFGLFKQVKQEMYYGRIFHSFEELKSAIES</sequence>
<organism evidence="2 3">
    <name type="scientific">Vagococcus elongatus</name>
    <dbReference type="NCBI Taxonomy" id="180344"/>
    <lineage>
        <taxon>Bacteria</taxon>
        <taxon>Bacillati</taxon>
        <taxon>Bacillota</taxon>
        <taxon>Bacilli</taxon>
        <taxon>Lactobacillales</taxon>
        <taxon>Enterococcaceae</taxon>
        <taxon>Vagococcus</taxon>
    </lineage>
</organism>
<evidence type="ECO:0000313" key="3">
    <source>
        <dbReference type="Proteomes" id="UP000287605"/>
    </source>
</evidence>
<keyword evidence="3" id="KW-1185">Reference proteome</keyword>
<protein>
    <recommendedName>
        <fullName evidence="1">Integrase catalytic domain-containing protein</fullName>
    </recommendedName>
</protein>
<gene>
    <name evidence="2" type="ORF">CBF29_10420</name>
</gene>
<dbReference type="AlphaFoldDB" id="A0A430APD0"/>
<accession>A0A430APD0</accession>
<dbReference type="GO" id="GO:0015074">
    <property type="term" value="P:DNA integration"/>
    <property type="evidence" value="ECO:0007669"/>
    <property type="project" value="InterPro"/>
</dbReference>
<name>A0A430APD0_9ENTE</name>
<comment type="caution">
    <text evidence="2">The sequence shown here is derived from an EMBL/GenBank/DDBJ whole genome shotgun (WGS) entry which is preliminary data.</text>
</comment>
<dbReference type="OrthoDB" id="1652943at2"/>
<proteinExistence type="predicted"/>
<evidence type="ECO:0000259" key="1">
    <source>
        <dbReference type="Pfam" id="PF13333"/>
    </source>
</evidence>
<dbReference type="Pfam" id="PF13333">
    <property type="entry name" value="rve_2"/>
    <property type="match status" value="1"/>
</dbReference>
<dbReference type="Proteomes" id="UP000287605">
    <property type="component" value="Unassembled WGS sequence"/>
</dbReference>